<evidence type="ECO:0000313" key="4">
    <source>
        <dbReference type="Proteomes" id="UP000251431"/>
    </source>
</evidence>
<evidence type="ECO:0000313" key="2">
    <source>
        <dbReference type="EMBL" id="SPT99529.1"/>
    </source>
</evidence>
<evidence type="ECO:0000313" key="3">
    <source>
        <dbReference type="EMBL" id="WGF37692.1"/>
    </source>
</evidence>
<keyword evidence="1" id="KW-0472">Membrane</keyword>
<protein>
    <submittedName>
        <fullName evidence="2">Uncharacterized protein</fullName>
    </submittedName>
</protein>
<feature type="transmembrane region" description="Helical" evidence="1">
    <location>
        <begin position="139"/>
        <end position="158"/>
    </location>
</feature>
<reference evidence="3 5" key="2">
    <citation type="submission" date="2023-04" db="EMBL/GenBank/DDBJ databases">
        <title>Genomic of Lysinibacillus capsici TSBLM.</title>
        <authorList>
            <person name="Hu X.S."/>
            <person name="Yu C.H."/>
        </authorList>
    </citation>
    <scope>NUCLEOTIDE SEQUENCE [LARGE SCALE GENOMIC DNA]</scope>
    <source>
        <strain evidence="3 5">TSBLM</strain>
    </source>
</reference>
<dbReference type="EMBL" id="UAQE01000001">
    <property type="protein sequence ID" value="SPT99529.1"/>
    <property type="molecule type" value="Genomic_DNA"/>
</dbReference>
<dbReference type="RefSeq" id="WP_054549775.1">
    <property type="nucleotide sequence ID" value="NZ_CP122283.1"/>
</dbReference>
<evidence type="ECO:0000256" key="1">
    <source>
        <dbReference type="SAM" id="Phobius"/>
    </source>
</evidence>
<sequence>MINTEWYSIRTLTLPATAVALLITFFIVWLILRLQFSKKWSELYSDAIFTFIIVWKLSLLVTDFKTVVNNPITLLYFNGGTMGVLLGVIVASLQIWRKRQSLQLEEQEMIAGSWAIILTQSIYQMLAVLFNDNNISSEVITLAVLSVVTLVILWRLVAVKQALILYTISYLIVAIFQPLGIGQTAVAVSVILLCLGLTIQHERINVGGKK</sequence>
<accession>A0A2X0XKS7</accession>
<proteinExistence type="predicted"/>
<gene>
    <name evidence="2" type="ORF">NCTC7582_02402</name>
    <name evidence="3" type="ORF">QBO96_18540</name>
</gene>
<keyword evidence="1" id="KW-1133">Transmembrane helix</keyword>
<reference evidence="2 4" key="1">
    <citation type="submission" date="2018-06" db="EMBL/GenBank/DDBJ databases">
        <authorList>
            <consortium name="Pathogen Informatics"/>
            <person name="Doyle S."/>
        </authorList>
    </citation>
    <scope>NUCLEOTIDE SEQUENCE [LARGE SCALE GENOMIC DNA]</scope>
    <source>
        <strain evidence="2 4">NCTC7582</strain>
    </source>
</reference>
<keyword evidence="1" id="KW-0812">Transmembrane</keyword>
<feature type="transmembrane region" description="Helical" evidence="1">
    <location>
        <begin position="108"/>
        <end position="127"/>
    </location>
</feature>
<dbReference type="EMBL" id="CP122283">
    <property type="protein sequence ID" value="WGF37692.1"/>
    <property type="molecule type" value="Genomic_DNA"/>
</dbReference>
<feature type="transmembrane region" description="Helical" evidence="1">
    <location>
        <begin position="43"/>
        <end position="62"/>
    </location>
</feature>
<feature type="transmembrane region" description="Helical" evidence="1">
    <location>
        <begin position="74"/>
        <end position="96"/>
    </location>
</feature>
<feature type="transmembrane region" description="Helical" evidence="1">
    <location>
        <begin position="12"/>
        <end position="31"/>
    </location>
</feature>
<dbReference type="Proteomes" id="UP001244564">
    <property type="component" value="Chromosome"/>
</dbReference>
<feature type="transmembrane region" description="Helical" evidence="1">
    <location>
        <begin position="170"/>
        <end position="199"/>
    </location>
</feature>
<name>A0A2X0XKS7_9BACI</name>
<dbReference type="Proteomes" id="UP000251431">
    <property type="component" value="Unassembled WGS sequence"/>
</dbReference>
<keyword evidence="5" id="KW-1185">Reference proteome</keyword>
<evidence type="ECO:0000313" key="5">
    <source>
        <dbReference type="Proteomes" id="UP001244564"/>
    </source>
</evidence>
<organism evidence="2 4">
    <name type="scientific">Lysinibacillus capsici</name>
    <dbReference type="NCBI Taxonomy" id="2115968"/>
    <lineage>
        <taxon>Bacteria</taxon>
        <taxon>Bacillati</taxon>
        <taxon>Bacillota</taxon>
        <taxon>Bacilli</taxon>
        <taxon>Bacillales</taxon>
        <taxon>Bacillaceae</taxon>
        <taxon>Lysinibacillus</taxon>
    </lineage>
</organism>
<dbReference type="AlphaFoldDB" id="A0A2X0XKS7"/>